<dbReference type="Proteomes" id="UP001494874">
    <property type="component" value="Segment"/>
</dbReference>
<dbReference type="EMBL" id="PP537962">
    <property type="protein sequence ID" value="XAO35581.1"/>
    <property type="molecule type" value="Genomic_DNA"/>
</dbReference>
<evidence type="ECO:0000313" key="1">
    <source>
        <dbReference type="EMBL" id="XAO35581.1"/>
    </source>
</evidence>
<reference evidence="1 2" key="1">
    <citation type="submission" date="2024-03" db="EMBL/GenBank/DDBJ databases">
        <authorList>
            <person name="Shriver K.J."/>
            <person name="Jarquin D.M."/>
            <person name="Bolanos-Abarca L."/>
            <person name="Cohen Z.M."/>
            <person name="Hayes E."/>
            <person name="Mustafa Y."/>
            <person name="Pacheco-Mendoza M."/>
            <person name="Broussard A.C."/>
            <person name="Fogarty M.P."/>
            <person name="Ko C."/>
            <person name="Russell D.A."/>
            <person name="Jacobs-Sera D."/>
            <person name="Hatfull G.F."/>
        </authorList>
    </citation>
    <scope>NUCLEOTIDE SEQUENCE [LARGE SCALE GENOMIC DNA]</scope>
</reference>
<evidence type="ECO:0000313" key="2">
    <source>
        <dbReference type="Proteomes" id="UP001494874"/>
    </source>
</evidence>
<organism evidence="1 2">
    <name type="scientific">Gordonia phage Morgana</name>
    <dbReference type="NCBI Taxonomy" id="3137292"/>
    <lineage>
        <taxon>Viruses</taxon>
        <taxon>Duplodnaviria</taxon>
        <taxon>Heunggongvirae</taxon>
        <taxon>Uroviricota</taxon>
        <taxon>Caudoviricetes</taxon>
        <taxon>Kruegerviridae</taxon>
        <taxon>Cafassovirus</taxon>
        <taxon>Cafassovirus morgana</taxon>
    </lineage>
</organism>
<name>A0AAX4RAZ5_9CAUD</name>
<gene>
    <name evidence="1" type="primary">147</name>
    <name evidence="1" type="ORF">SEA_MORGANA_147</name>
</gene>
<keyword evidence="2" id="KW-1185">Reference proteome</keyword>
<accession>A0AAX4RAZ5</accession>
<protein>
    <submittedName>
        <fullName evidence="1">Uncharacterized protein</fullName>
    </submittedName>
</protein>
<sequence>MKITVKFTDVYGGREHVRTEEIDVESPTPGDLAGDLLDWADDELMEHTGDGNASTIDAGYFAEITECVDMPELVGREFDWGI</sequence>
<proteinExistence type="predicted"/>